<protein>
    <recommendedName>
        <fullName evidence="8">Endonuclease</fullName>
        <ecNumber evidence="8">3.1.30.-</ecNumber>
    </recommendedName>
</protein>
<dbReference type="InterPro" id="IPR044929">
    <property type="entry name" value="DNA/RNA_non-sp_Endonuclease_sf"/>
</dbReference>
<evidence type="ECO:0000256" key="9">
    <source>
        <dbReference type="SAM" id="MobiDB-lite"/>
    </source>
</evidence>
<gene>
    <name evidence="13" type="ORF">HPS56_10620</name>
</gene>
<evidence type="ECO:0000256" key="5">
    <source>
        <dbReference type="ARBA" id="ARBA00022759"/>
    </source>
</evidence>
<evidence type="ECO:0000313" key="13">
    <source>
        <dbReference type="EMBL" id="NPD92787.1"/>
    </source>
</evidence>
<dbReference type="InterPro" id="IPR018524">
    <property type="entry name" value="DNA/RNA_endonuclease_AS"/>
</dbReference>
<comment type="cofactor">
    <cofactor evidence="1 8">
        <name>Mg(2+)</name>
        <dbReference type="ChEBI" id="CHEBI:18420"/>
    </cofactor>
</comment>
<evidence type="ECO:0000259" key="12">
    <source>
        <dbReference type="SMART" id="SM00892"/>
    </source>
</evidence>
<dbReference type="Proteomes" id="UP000714420">
    <property type="component" value="Unassembled WGS sequence"/>
</dbReference>
<dbReference type="GO" id="GO:0004519">
    <property type="term" value="F:endonuclease activity"/>
    <property type="evidence" value="ECO:0007669"/>
    <property type="project" value="UniProtKB-KW"/>
</dbReference>
<keyword evidence="5 8" id="KW-0255">Endonuclease</keyword>
<dbReference type="Gene3D" id="3.40.570.10">
    <property type="entry name" value="Extracellular Endonuclease, subunit A"/>
    <property type="match status" value="1"/>
</dbReference>
<feature type="region of interest" description="Disordered" evidence="9">
    <location>
        <begin position="44"/>
        <end position="66"/>
    </location>
</feature>
<dbReference type="CDD" id="cd00091">
    <property type="entry name" value="NUC"/>
    <property type="match status" value="1"/>
</dbReference>
<evidence type="ECO:0000256" key="10">
    <source>
        <dbReference type="SAM" id="SignalP"/>
    </source>
</evidence>
<dbReference type="PANTHER" id="PTHR13966:SF5">
    <property type="entry name" value="ENDONUCLEASE G, MITOCHONDRIAL"/>
    <property type="match status" value="1"/>
</dbReference>
<dbReference type="InterPro" id="IPR040255">
    <property type="entry name" value="Non-specific_endonuclease"/>
</dbReference>
<evidence type="ECO:0000256" key="2">
    <source>
        <dbReference type="ARBA" id="ARBA00010052"/>
    </source>
</evidence>
<dbReference type="SMART" id="SM00892">
    <property type="entry name" value="Endonuclease_NS"/>
    <property type="match status" value="1"/>
</dbReference>
<dbReference type="SMART" id="SM00477">
    <property type="entry name" value="NUC"/>
    <property type="match status" value="1"/>
</dbReference>
<evidence type="ECO:0000256" key="1">
    <source>
        <dbReference type="ARBA" id="ARBA00001946"/>
    </source>
</evidence>
<keyword evidence="7" id="KW-0460">Magnesium</keyword>
<dbReference type="Pfam" id="PF01223">
    <property type="entry name" value="Endonuclease_NS"/>
    <property type="match status" value="1"/>
</dbReference>
<comment type="caution">
    <text evidence="13">The sequence shown here is derived from an EMBL/GenBank/DDBJ whole genome shotgun (WGS) entry which is preliminary data.</text>
</comment>
<feature type="compositionally biased region" description="Basic residues" evidence="9">
    <location>
        <begin position="56"/>
        <end position="65"/>
    </location>
</feature>
<keyword evidence="3 8" id="KW-0540">Nuclease</keyword>
<evidence type="ECO:0000259" key="11">
    <source>
        <dbReference type="SMART" id="SM00477"/>
    </source>
</evidence>
<feature type="signal peptide" evidence="10">
    <location>
        <begin position="1"/>
        <end position="25"/>
    </location>
</feature>
<proteinExistence type="inferred from homology"/>
<reference evidence="13 14" key="1">
    <citation type="submission" date="2020-05" db="EMBL/GenBank/DDBJ databases">
        <title>Distinct polysaccharide utilization as determinants for interspecies competition between intestinal Prevotella spp.</title>
        <authorList>
            <person name="Galvez E.J.C."/>
            <person name="Iljazovic A."/>
            <person name="Strowig T."/>
        </authorList>
    </citation>
    <scope>NUCLEOTIDE SEQUENCE [LARGE SCALE GENOMIC DNA]</scope>
    <source>
        <strain evidence="13 14">PMUR</strain>
    </source>
</reference>
<dbReference type="PROSITE" id="PS01070">
    <property type="entry name" value="NUCLEASE_NON_SPEC"/>
    <property type="match status" value="1"/>
</dbReference>
<keyword evidence="10" id="KW-0732">Signal</keyword>
<evidence type="ECO:0000256" key="4">
    <source>
        <dbReference type="ARBA" id="ARBA00022723"/>
    </source>
</evidence>
<dbReference type="InterPro" id="IPR020821">
    <property type="entry name" value="ENPP1-3/EXOG-like_nuc-like"/>
</dbReference>
<comment type="similarity">
    <text evidence="2 8">Belongs to the DNA/RNA non-specific endonuclease family.</text>
</comment>
<organism evidence="13 14">
    <name type="scientific">Xylanibacter muris</name>
    <dbReference type="NCBI Taxonomy" id="2736290"/>
    <lineage>
        <taxon>Bacteria</taxon>
        <taxon>Pseudomonadati</taxon>
        <taxon>Bacteroidota</taxon>
        <taxon>Bacteroidia</taxon>
        <taxon>Bacteroidales</taxon>
        <taxon>Prevotellaceae</taxon>
        <taxon>Xylanibacter</taxon>
    </lineage>
</organism>
<feature type="domain" description="DNA/RNA non-specific endonuclease/pyrophosphatase/phosphodiesterase" evidence="12">
    <location>
        <begin position="81"/>
        <end position="278"/>
    </location>
</feature>
<sequence length="293" mass="33269">MTNKLKGIAGILAAAVCLITGSTLKNPQTTNTENINRSVKNEYTGIDTGSTEKSIRQKKTTRHRKPEMPAAIKGVLERVIEHKGYTVSFNREHNNPNYVAWELTASETEGTVKRYDDFTPDPDIPAPHQVNTDDYKGCGYDRGHMAPAADMKWSRQAMKECFYMSNICPQNHSLNAGGWKTLEEACRRWARQEGRIYIVCGPVYRKGKKQKTIGKEHIITVPDGFFKVIMSLRKGNEKAIGFYYTNKNGSQRMAEKAMSVDDIEKMTGINFFVNVDNKTERRIEAVYSLKAWR</sequence>
<dbReference type="InterPro" id="IPR001604">
    <property type="entry name" value="Endo_G_ENPP1-like_dom"/>
</dbReference>
<keyword evidence="4 8" id="KW-0479">Metal-binding</keyword>
<evidence type="ECO:0000256" key="8">
    <source>
        <dbReference type="RuleBase" id="RU366055"/>
    </source>
</evidence>
<feature type="domain" description="ENPP1-3/EXOG-like endonuclease/phosphodiesterase" evidence="11">
    <location>
        <begin position="82"/>
        <end position="278"/>
    </location>
</feature>
<feature type="chain" id="PRO_5046364682" description="Endonuclease" evidence="10">
    <location>
        <begin position="26"/>
        <end position="293"/>
    </location>
</feature>
<evidence type="ECO:0000313" key="14">
    <source>
        <dbReference type="Proteomes" id="UP000714420"/>
    </source>
</evidence>
<name>A0ABX2ARB5_9BACT</name>
<evidence type="ECO:0000256" key="7">
    <source>
        <dbReference type="ARBA" id="ARBA00022842"/>
    </source>
</evidence>
<dbReference type="RefSeq" id="WP_172276289.1">
    <property type="nucleotide sequence ID" value="NZ_CASGMU010000011.1"/>
</dbReference>
<evidence type="ECO:0000256" key="3">
    <source>
        <dbReference type="ARBA" id="ARBA00022722"/>
    </source>
</evidence>
<evidence type="ECO:0000256" key="6">
    <source>
        <dbReference type="ARBA" id="ARBA00022801"/>
    </source>
</evidence>
<dbReference type="SUPFAM" id="SSF54060">
    <property type="entry name" value="His-Me finger endonucleases"/>
    <property type="match status" value="1"/>
</dbReference>
<keyword evidence="6 8" id="KW-0378">Hydrolase</keyword>
<keyword evidence="14" id="KW-1185">Reference proteome</keyword>
<accession>A0ABX2ARB5</accession>
<dbReference type="InterPro" id="IPR044925">
    <property type="entry name" value="His-Me_finger_sf"/>
</dbReference>
<dbReference type="EMBL" id="JABKKF010000011">
    <property type="protein sequence ID" value="NPD92787.1"/>
    <property type="molecule type" value="Genomic_DNA"/>
</dbReference>
<dbReference type="EC" id="3.1.30.-" evidence="8"/>
<dbReference type="PANTHER" id="PTHR13966">
    <property type="entry name" value="ENDONUCLEASE RELATED"/>
    <property type="match status" value="1"/>
</dbReference>